<feature type="compositionally biased region" description="Basic residues" evidence="4">
    <location>
        <begin position="317"/>
        <end position="326"/>
    </location>
</feature>
<dbReference type="InterPro" id="IPR011990">
    <property type="entry name" value="TPR-like_helical_dom_sf"/>
</dbReference>
<dbReference type="FunFam" id="1.10.510.10:FF:001812">
    <property type="entry name" value="cAMP-dependent protein kinase catalytic subunit, putative"/>
    <property type="match status" value="1"/>
</dbReference>
<dbReference type="NCBIfam" id="TIGR00756">
    <property type="entry name" value="PPR"/>
    <property type="match status" value="1"/>
</dbReference>
<dbReference type="GO" id="GO:0016020">
    <property type="term" value="C:membrane"/>
    <property type="evidence" value="ECO:0007669"/>
    <property type="project" value="TreeGrafter"/>
</dbReference>
<feature type="region of interest" description="Disordered" evidence="4">
    <location>
        <begin position="264"/>
        <end position="364"/>
    </location>
</feature>
<dbReference type="InterPro" id="IPR011009">
    <property type="entry name" value="Kinase-like_dom_sf"/>
</dbReference>
<dbReference type="Pfam" id="PF00069">
    <property type="entry name" value="Pkinase"/>
    <property type="match status" value="1"/>
</dbReference>
<dbReference type="EMBL" id="CAJGYO010000012">
    <property type="protein sequence ID" value="CAD6261640.1"/>
    <property type="molecule type" value="Genomic_DNA"/>
</dbReference>
<keyword evidence="7" id="KW-1185">Reference proteome</keyword>
<dbReference type="GO" id="GO:0000407">
    <property type="term" value="C:phagophore assembly site"/>
    <property type="evidence" value="ECO:0007669"/>
    <property type="project" value="TreeGrafter"/>
</dbReference>
<dbReference type="GO" id="GO:0005524">
    <property type="term" value="F:ATP binding"/>
    <property type="evidence" value="ECO:0007669"/>
    <property type="project" value="InterPro"/>
</dbReference>
<dbReference type="SUPFAM" id="SSF56112">
    <property type="entry name" value="Protein kinase-like (PK-like)"/>
    <property type="match status" value="1"/>
</dbReference>
<name>A0A811QYT1_9POAL</name>
<dbReference type="PROSITE" id="PS00108">
    <property type="entry name" value="PROTEIN_KINASE_ST"/>
    <property type="match status" value="1"/>
</dbReference>
<evidence type="ECO:0000313" key="6">
    <source>
        <dbReference type="EMBL" id="CAD6261640.1"/>
    </source>
</evidence>
<dbReference type="InterPro" id="IPR002885">
    <property type="entry name" value="PPR_rpt"/>
</dbReference>
<dbReference type="InterPro" id="IPR000719">
    <property type="entry name" value="Prot_kinase_dom"/>
</dbReference>
<dbReference type="GO" id="GO:0004674">
    <property type="term" value="F:protein serine/threonine kinase activity"/>
    <property type="evidence" value="ECO:0007669"/>
    <property type="project" value="InterPro"/>
</dbReference>
<accession>A0A811QYT1</accession>
<dbReference type="OrthoDB" id="346907at2759"/>
<protein>
    <recommendedName>
        <fullName evidence="5">Protein kinase domain-containing protein</fullName>
    </recommendedName>
</protein>
<organism evidence="6 7">
    <name type="scientific">Miscanthus lutarioriparius</name>
    <dbReference type="NCBI Taxonomy" id="422564"/>
    <lineage>
        <taxon>Eukaryota</taxon>
        <taxon>Viridiplantae</taxon>
        <taxon>Streptophyta</taxon>
        <taxon>Embryophyta</taxon>
        <taxon>Tracheophyta</taxon>
        <taxon>Spermatophyta</taxon>
        <taxon>Magnoliopsida</taxon>
        <taxon>Liliopsida</taxon>
        <taxon>Poales</taxon>
        <taxon>Poaceae</taxon>
        <taxon>PACMAD clade</taxon>
        <taxon>Panicoideae</taxon>
        <taxon>Andropogonodae</taxon>
        <taxon>Andropogoneae</taxon>
        <taxon>Saccharinae</taxon>
        <taxon>Miscanthus</taxon>
    </lineage>
</organism>
<dbReference type="Pfam" id="PF14432">
    <property type="entry name" value="DYW_deaminase"/>
    <property type="match status" value="1"/>
</dbReference>
<evidence type="ECO:0000313" key="7">
    <source>
        <dbReference type="Proteomes" id="UP000604825"/>
    </source>
</evidence>
<feature type="compositionally biased region" description="Basic and acidic residues" evidence="4">
    <location>
        <begin position="354"/>
        <end position="364"/>
    </location>
</feature>
<dbReference type="InterPro" id="IPR045269">
    <property type="entry name" value="Atg1-like"/>
</dbReference>
<dbReference type="PANTHER" id="PTHR24348">
    <property type="entry name" value="SERINE/THREONINE-PROTEIN KINASE UNC-51-RELATED"/>
    <property type="match status" value="1"/>
</dbReference>
<dbReference type="GO" id="GO:0000045">
    <property type="term" value="P:autophagosome assembly"/>
    <property type="evidence" value="ECO:0007669"/>
    <property type="project" value="TreeGrafter"/>
</dbReference>
<dbReference type="GO" id="GO:0005829">
    <property type="term" value="C:cytosol"/>
    <property type="evidence" value="ECO:0007669"/>
    <property type="project" value="TreeGrafter"/>
</dbReference>
<dbReference type="PROSITE" id="PS50011">
    <property type="entry name" value="PROTEIN_KINASE_DOM"/>
    <property type="match status" value="1"/>
</dbReference>
<gene>
    <name evidence="6" type="ORF">NCGR_LOCUS45032</name>
</gene>
<keyword evidence="2" id="KW-0809">Transit peptide</keyword>
<dbReference type="PROSITE" id="PS51375">
    <property type="entry name" value="PPR"/>
    <property type="match status" value="1"/>
</dbReference>
<dbReference type="Gene3D" id="1.25.40.10">
    <property type="entry name" value="Tetratricopeptide repeat domain"/>
    <property type="match status" value="1"/>
</dbReference>
<dbReference type="GO" id="GO:0010506">
    <property type="term" value="P:regulation of autophagy"/>
    <property type="evidence" value="ECO:0007669"/>
    <property type="project" value="InterPro"/>
</dbReference>
<feature type="domain" description="Protein kinase" evidence="5">
    <location>
        <begin position="1"/>
        <end position="280"/>
    </location>
</feature>
<proteinExistence type="predicted"/>
<dbReference type="InterPro" id="IPR032867">
    <property type="entry name" value="DYW_dom"/>
</dbReference>
<reference evidence="6" key="1">
    <citation type="submission" date="2020-10" db="EMBL/GenBank/DDBJ databases">
        <authorList>
            <person name="Han B."/>
            <person name="Lu T."/>
            <person name="Zhao Q."/>
            <person name="Huang X."/>
            <person name="Zhao Y."/>
        </authorList>
    </citation>
    <scope>NUCLEOTIDE SEQUENCE</scope>
</reference>
<dbReference type="AlphaFoldDB" id="A0A811QYT1"/>
<evidence type="ECO:0000256" key="2">
    <source>
        <dbReference type="ARBA" id="ARBA00022946"/>
    </source>
</evidence>
<evidence type="ECO:0000256" key="4">
    <source>
        <dbReference type="SAM" id="MobiDB-lite"/>
    </source>
</evidence>
<sequence length="645" mass="71990">MGITGDTTEAEALATVGDYELRERLGGRPPSTAVWRAVSRSTGAPVAVKQVRLAGLPARLRDSLDCEVRFLAAVSHPNIIRLIDVVQTQSCLYLVLELCEGGDLAAFIRRNGSVDERVARNFMKQIGAGLQVLRRHHVVHRDLKPQNILLSSRGSDAILKISDFGLARVLGPGEYADTACGSCLYMAPEVMLFQKYDDKVDMWSIGVILFELLNGYPPFRGRSNVQLLQCINRSTSLPFSEPLASTLHPDCVDICTRLLCTNPAAEDDRRPPQGKRKKLFAPRRRPAARRPDEAGVRIGHHAGQQPDRHVRQVRGAGHGRRGVRRNARQERGLVDGPHGGLPAARRRHGVPRAARRDAGRLRGSAERVHALRDPQGLLRRRRHGRGRRDPRAGYEEHDVVASSLVLVYSKGGRIGDARRVFDGAGLGRGLATWNAMISGYAHAGHGRDALLVFREMRRRRRRRHEDQHQHQPDEFTFASLLKACSGLGATREGAQAGDIRRVLRDVETRMQEQLGYCAGDAQFALHDVDEESRAESLRVHSERLAVGLWLLRNGVDDGHGEPIMVYKNLRVCGDCHEFFEGLSAVVRRALVVRDANRFHRFEHGACSCKDYWRRCLPCLNHLCQTASPAIVTSARLPVQQLYQLR</sequence>
<dbReference type="Pfam" id="PF13041">
    <property type="entry name" value="PPR_2"/>
    <property type="match status" value="1"/>
</dbReference>
<keyword evidence="1" id="KW-0677">Repeat</keyword>
<comment type="caution">
    <text evidence="6">The sequence shown here is derived from an EMBL/GenBank/DDBJ whole genome shotgun (WGS) entry which is preliminary data.</text>
</comment>
<dbReference type="Proteomes" id="UP000604825">
    <property type="component" value="Unassembled WGS sequence"/>
</dbReference>
<dbReference type="PANTHER" id="PTHR24348:SF53">
    <property type="entry name" value="SERINE_THREONINE-PROTEIN KINASE ATG1T"/>
    <property type="match status" value="1"/>
</dbReference>
<dbReference type="SMART" id="SM00220">
    <property type="entry name" value="S_TKc"/>
    <property type="match status" value="1"/>
</dbReference>
<evidence type="ECO:0000256" key="1">
    <source>
        <dbReference type="ARBA" id="ARBA00022737"/>
    </source>
</evidence>
<evidence type="ECO:0000256" key="3">
    <source>
        <dbReference type="PROSITE-ProRule" id="PRU00708"/>
    </source>
</evidence>
<feature type="repeat" description="PPR" evidence="3">
    <location>
        <begin position="429"/>
        <end position="463"/>
    </location>
</feature>
<dbReference type="GO" id="GO:0008270">
    <property type="term" value="F:zinc ion binding"/>
    <property type="evidence" value="ECO:0007669"/>
    <property type="project" value="InterPro"/>
</dbReference>
<dbReference type="Gene3D" id="1.10.510.10">
    <property type="entry name" value="Transferase(Phosphotransferase) domain 1"/>
    <property type="match status" value="1"/>
</dbReference>
<dbReference type="InterPro" id="IPR008271">
    <property type="entry name" value="Ser/Thr_kinase_AS"/>
</dbReference>
<evidence type="ECO:0000259" key="5">
    <source>
        <dbReference type="PROSITE" id="PS50011"/>
    </source>
</evidence>
<dbReference type="GO" id="GO:0005776">
    <property type="term" value="C:autophagosome"/>
    <property type="evidence" value="ECO:0007669"/>
    <property type="project" value="TreeGrafter"/>
</dbReference>
<feature type="compositionally biased region" description="Basic residues" evidence="4">
    <location>
        <begin position="272"/>
        <end position="288"/>
    </location>
</feature>